<sequence length="62" mass="7409">MYYHLAFVNLHMNYQTFLSFFLHFKIISPAVKKKFKYRVLFLDSICGAVFQVSNVKNVKIFL</sequence>
<accession>A0A2P4Q3U0</accession>
<keyword evidence="2" id="KW-1185">Reference proteome</keyword>
<dbReference type="Proteomes" id="UP000018888">
    <property type="component" value="Unassembled WGS sequence"/>
</dbReference>
<evidence type="ECO:0000313" key="1">
    <source>
        <dbReference type="EMBL" id="POG72300.1"/>
    </source>
</evidence>
<dbReference type="EMBL" id="AUPC02000097">
    <property type="protein sequence ID" value="POG72300.1"/>
    <property type="molecule type" value="Genomic_DNA"/>
</dbReference>
<evidence type="ECO:0000313" key="2">
    <source>
        <dbReference type="Proteomes" id="UP000018888"/>
    </source>
</evidence>
<name>A0A2P4Q3U0_RHIID</name>
<organism evidence="1 2">
    <name type="scientific">Rhizophagus irregularis (strain DAOM 181602 / DAOM 197198 / MUCL 43194)</name>
    <name type="common">Arbuscular mycorrhizal fungus</name>
    <name type="synonym">Glomus intraradices</name>
    <dbReference type="NCBI Taxonomy" id="747089"/>
    <lineage>
        <taxon>Eukaryota</taxon>
        <taxon>Fungi</taxon>
        <taxon>Fungi incertae sedis</taxon>
        <taxon>Mucoromycota</taxon>
        <taxon>Glomeromycotina</taxon>
        <taxon>Glomeromycetes</taxon>
        <taxon>Glomerales</taxon>
        <taxon>Glomeraceae</taxon>
        <taxon>Rhizophagus</taxon>
    </lineage>
</organism>
<protein>
    <submittedName>
        <fullName evidence="1">Uncharacterized protein</fullName>
    </submittedName>
</protein>
<reference evidence="1 2" key="2">
    <citation type="journal article" date="2018" name="New Phytol.">
        <title>High intraspecific genome diversity in the model arbuscular mycorrhizal symbiont Rhizophagus irregularis.</title>
        <authorList>
            <person name="Chen E.C.H."/>
            <person name="Morin E."/>
            <person name="Beaudet D."/>
            <person name="Noel J."/>
            <person name="Yildirir G."/>
            <person name="Ndikumana S."/>
            <person name="Charron P."/>
            <person name="St-Onge C."/>
            <person name="Giorgi J."/>
            <person name="Kruger M."/>
            <person name="Marton T."/>
            <person name="Ropars J."/>
            <person name="Grigoriev I.V."/>
            <person name="Hainaut M."/>
            <person name="Henrissat B."/>
            <person name="Roux C."/>
            <person name="Martin F."/>
            <person name="Corradi N."/>
        </authorList>
    </citation>
    <scope>NUCLEOTIDE SEQUENCE [LARGE SCALE GENOMIC DNA]</scope>
    <source>
        <strain evidence="1 2">DAOM 197198</strain>
    </source>
</reference>
<dbReference type="AlphaFoldDB" id="A0A2P4Q3U0"/>
<gene>
    <name evidence="1" type="ORF">GLOIN_2v1597449</name>
</gene>
<comment type="caution">
    <text evidence="1">The sequence shown here is derived from an EMBL/GenBank/DDBJ whole genome shotgun (WGS) entry which is preliminary data.</text>
</comment>
<proteinExistence type="predicted"/>
<reference evidence="1 2" key="1">
    <citation type="journal article" date="2013" name="Proc. Natl. Acad. Sci. U.S.A.">
        <title>Genome of an arbuscular mycorrhizal fungus provides insight into the oldest plant symbiosis.</title>
        <authorList>
            <person name="Tisserant E."/>
            <person name="Malbreil M."/>
            <person name="Kuo A."/>
            <person name="Kohler A."/>
            <person name="Symeonidi A."/>
            <person name="Balestrini R."/>
            <person name="Charron P."/>
            <person name="Duensing N."/>
            <person name="Frei Dit Frey N."/>
            <person name="Gianinazzi-Pearson V."/>
            <person name="Gilbert L.B."/>
            <person name="Handa Y."/>
            <person name="Herr J.R."/>
            <person name="Hijri M."/>
            <person name="Koul R."/>
            <person name="Kawaguchi M."/>
            <person name="Krajinski F."/>
            <person name="Lammers P.J."/>
            <person name="Masclaux F.G."/>
            <person name="Murat C."/>
            <person name="Morin E."/>
            <person name="Ndikumana S."/>
            <person name="Pagni M."/>
            <person name="Petitpierre D."/>
            <person name="Requena N."/>
            <person name="Rosikiewicz P."/>
            <person name="Riley R."/>
            <person name="Saito K."/>
            <person name="San Clemente H."/>
            <person name="Shapiro H."/>
            <person name="van Tuinen D."/>
            <person name="Becard G."/>
            <person name="Bonfante P."/>
            <person name="Paszkowski U."/>
            <person name="Shachar-Hill Y.Y."/>
            <person name="Tuskan G.A."/>
            <person name="Young P.W."/>
            <person name="Sanders I.R."/>
            <person name="Henrissat B."/>
            <person name="Rensing S.A."/>
            <person name="Grigoriev I.V."/>
            <person name="Corradi N."/>
            <person name="Roux C."/>
            <person name="Martin F."/>
        </authorList>
    </citation>
    <scope>NUCLEOTIDE SEQUENCE [LARGE SCALE GENOMIC DNA]</scope>
    <source>
        <strain evidence="1 2">DAOM 197198</strain>
    </source>
</reference>